<dbReference type="OrthoDB" id="10665583at2759"/>
<feature type="signal peptide" evidence="1">
    <location>
        <begin position="1"/>
        <end position="20"/>
    </location>
</feature>
<organism evidence="4 6">
    <name type="scientific">Bursaphelenchus xylophilus</name>
    <name type="common">Pinewood nematode worm</name>
    <name type="synonym">Aphelenchoides xylophilus</name>
    <dbReference type="NCBI Taxonomy" id="6326"/>
    <lineage>
        <taxon>Eukaryota</taxon>
        <taxon>Metazoa</taxon>
        <taxon>Ecdysozoa</taxon>
        <taxon>Nematoda</taxon>
        <taxon>Chromadorea</taxon>
        <taxon>Rhabditida</taxon>
        <taxon>Tylenchina</taxon>
        <taxon>Tylenchomorpha</taxon>
        <taxon>Aphelenchoidea</taxon>
        <taxon>Aphelenchoididae</taxon>
        <taxon>Bursaphelenchus</taxon>
    </lineage>
</organism>
<keyword evidence="5" id="KW-1185">Reference proteome</keyword>
<dbReference type="Proteomes" id="UP000582659">
    <property type="component" value="Unassembled WGS sequence"/>
</dbReference>
<reference evidence="6" key="1">
    <citation type="submission" date="2016-11" db="UniProtKB">
        <authorList>
            <consortium name="WormBaseParasite"/>
        </authorList>
    </citation>
    <scope>IDENTIFICATION</scope>
</reference>
<dbReference type="Proteomes" id="UP000659654">
    <property type="component" value="Unassembled WGS sequence"/>
</dbReference>
<dbReference type="WBParaSite" id="BXY_0302500.1">
    <property type="protein sequence ID" value="BXY_0302500.1"/>
    <property type="gene ID" value="BXY_0302500"/>
</dbReference>
<dbReference type="AlphaFoldDB" id="A0A1I7RQN0"/>
<dbReference type="EMBL" id="CAJFCV020000003">
    <property type="protein sequence ID" value="CAG9104844.1"/>
    <property type="molecule type" value="Genomic_DNA"/>
</dbReference>
<keyword evidence="1" id="KW-0732">Signal</keyword>
<evidence type="ECO:0000313" key="5">
    <source>
        <dbReference type="Proteomes" id="UP000659654"/>
    </source>
</evidence>
<accession>A0A1I7RQN0</accession>
<name>A0A1I7RQN0_BURXY</name>
<feature type="chain" id="PRO_5035399506" evidence="1">
    <location>
        <begin position="21"/>
        <end position="672"/>
    </location>
</feature>
<proteinExistence type="predicted"/>
<reference evidence="3" key="2">
    <citation type="submission" date="2020-08" db="EMBL/GenBank/DDBJ databases">
        <authorList>
            <person name="Kikuchi T."/>
        </authorList>
    </citation>
    <scope>NUCLEOTIDE SEQUENCE</scope>
    <source>
        <strain evidence="2">Ka4C1</strain>
    </source>
</reference>
<evidence type="ECO:0000313" key="3">
    <source>
        <dbReference type="EMBL" id="CAG9104844.1"/>
    </source>
</evidence>
<sequence length="672" mass="76094">MAAVSANLHILCMLIGTAATVQVQTIKQLVEAPMNRLEGETKSCVDVHGRRIPLNVSSCDSYFALSDERKILFTTNFEMSKQHFSQILPKELRTSLEQQIKDFDKKYEQACSNATFYCQFQLRDVMFMSGKASSFVGVCSPCGDDASMTNRLFTIPRNEFYLPMEGSADFNVTMKAGEELWKVEHGADEVVFASTGNSKSSGMPKHPRFGVRLRLKGKLEGDQILMTLSYSTFATERDETSTEMEVYAEREPRQRQVMVVFYFEESDPFPILWVPRMATQALLTHRQGRLVLSELAGGYFTYCNYTLIVKSTDHGWTSRCGRIYSMDGSSNAELTKISAVQIVDQFDPESAADNCTMQMIKIITAEDHSSELQQHVTMILCTCHASMSDKNCDTRFTQDQLNKTTMEKIKQTQCIQFNQDQPNVTVTTGYYTFCGYTEVQGYGGESTYEYGPCNWMSDKPVGIEIWGELCVACCLATPNSPCNAEFQEGGKYRHLFNECQHQLHFGPPNLHAPEILEFPQTLPYAERVLFPHADLIDVNKEFDKLMGVFHMNFENMSITSVATFNPVGHAYFERTNSSYRISSTAMAHNRKMRNFCSLSTWGITELSMGCKCFTMDEIELQCCCLKRVLLHTASLMSVQFPNTIHGVPIDQLHNSWGYRESLAVNKDVFGEE</sequence>
<evidence type="ECO:0000313" key="4">
    <source>
        <dbReference type="Proteomes" id="UP000095284"/>
    </source>
</evidence>
<dbReference type="Proteomes" id="UP000095284">
    <property type="component" value="Unplaced"/>
</dbReference>
<evidence type="ECO:0000313" key="2">
    <source>
        <dbReference type="EMBL" id="CAD5219501.1"/>
    </source>
</evidence>
<evidence type="ECO:0000256" key="1">
    <source>
        <dbReference type="SAM" id="SignalP"/>
    </source>
</evidence>
<protein>
    <submittedName>
        <fullName evidence="2">(pine wood nematode) hypothetical protein</fullName>
    </submittedName>
</protein>
<dbReference type="EMBL" id="CAJFDI010000003">
    <property type="protein sequence ID" value="CAD5219501.1"/>
    <property type="molecule type" value="Genomic_DNA"/>
</dbReference>
<evidence type="ECO:0000313" key="6">
    <source>
        <dbReference type="WBParaSite" id="BXY_0302500.1"/>
    </source>
</evidence>
<gene>
    <name evidence="2" type="ORF">BXYJ_LOCUS5710</name>
</gene>